<evidence type="ECO:0000256" key="1">
    <source>
        <dbReference type="SAM" id="MobiDB-lite"/>
    </source>
</evidence>
<comment type="caution">
    <text evidence="3">The sequence shown here is derived from an EMBL/GenBank/DDBJ whole genome shotgun (WGS) entry which is preliminary data.</text>
</comment>
<organism evidence="3 4">
    <name type="scientific">Cryphonectria parasitica (strain ATCC 38755 / EP155)</name>
    <dbReference type="NCBI Taxonomy" id="660469"/>
    <lineage>
        <taxon>Eukaryota</taxon>
        <taxon>Fungi</taxon>
        <taxon>Dikarya</taxon>
        <taxon>Ascomycota</taxon>
        <taxon>Pezizomycotina</taxon>
        <taxon>Sordariomycetes</taxon>
        <taxon>Sordariomycetidae</taxon>
        <taxon>Diaporthales</taxon>
        <taxon>Cryphonectriaceae</taxon>
        <taxon>Cryphonectria-Endothia species complex</taxon>
        <taxon>Cryphonectria</taxon>
    </lineage>
</organism>
<dbReference type="InterPro" id="IPR048273">
    <property type="entry name" value="Luciferase"/>
</dbReference>
<feature type="domain" description="Luciferase" evidence="2">
    <location>
        <begin position="204"/>
        <end position="269"/>
    </location>
</feature>
<dbReference type="Pfam" id="PF17648">
    <property type="entry name" value="Luciferase"/>
    <property type="match status" value="1"/>
</dbReference>
<dbReference type="RefSeq" id="XP_040775343.1">
    <property type="nucleotide sequence ID" value="XM_040917241.1"/>
</dbReference>
<dbReference type="GeneID" id="63834370"/>
<protein>
    <recommendedName>
        <fullName evidence="2">Luciferase domain-containing protein</fullName>
    </recommendedName>
</protein>
<reference evidence="3" key="1">
    <citation type="journal article" date="2020" name="Phytopathology">
        <title>Genome sequence of the chestnut blight fungus Cryphonectria parasitica EP155: A fundamental resource for an archetypical invasive plant pathogen.</title>
        <authorList>
            <person name="Crouch J.A."/>
            <person name="Dawe A."/>
            <person name="Aerts A."/>
            <person name="Barry K."/>
            <person name="Churchill A.C.L."/>
            <person name="Grimwood J."/>
            <person name="Hillman B."/>
            <person name="Milgroom M.G."/>
            <person name="Pangilinan J."/>
            <person name="Smith M."/>
            <person name="Salamov A."/>
            <person name="Schmutz J."/>
            <person name="Yadav J."/>
            <person name="Grigoriev I.V."/>
            <person name="Nuss D."/>
        </authorList>
    </citation>
    <scope>NUCLEOTIDE SEQUENCE</scope>
    <source>
        <strain evidence="3">EP155</strain>
    </source>
</reference>
<dbReference type="OrthoDB" id="5358398at2759"/>
<evidence type="ECO:0000313" key="3">
    <source>
        <dbReference type="EMBL" id="KAF3764382.1"/>
    </source>
</evidence>
<dbReference type="PANTHER" id="PTHR38695">
    <property type="entry name" value="AMINO ACID PERMEASE_ SLC12A DOMAIN-CONTAINING PROTEIN"/>
    <property type="match status" value="1"/>
</dbReference>
<gene>
    <name evidence="3" type="ORF">M406DRAFT_258562</name>
</gene>
<evidence type="ECO:0000313" key="4">
    <source>
        <dbReference type="Proteomes" id="UP000803844"/>
    </source>
</evidence>
<dbReference type="EMBL" id="MU032348">
    <property type="protein sequence ID" value="KAF3764382.1"/>
    <property type="molecule type" value="Genomic_DNA"/>
</dbReference>
<accession>A0A9P4Y0Z2</accession>
<dbReference type="Proteomes" id="UP000803844">
    <property type="component" value="Unassembled WGS sequence"/>
</dbReference>
<dbReference type="AlphaFoldDB" id="A0A9P4Y0Z2"/>
<proteinExistence type="predicted"/>
<keyword evidence="4" id="KW-1185">Reference proteome</keyword>
<evidence type="ECO:0000259" key="2">
    <source>
        <dbReference type="Pfam" id="PF17648"/>
    </source>
</evidence>
<dbReference type="PANTHER" id="PTHR38695:SF1">
    <property type="entry name" value="AMINO ACID PERMEASE_ SLC12A DOMAIN-CONTAINING PROTEIN"/>
    <property type="match status" value="1"/>
</dbReference>
<sequence length="285" mass="30803">MASGTALTTYLHRLTEVLPPTLRQNPRAAAIAVAITALGVSIPTLSYARASYRGYIALGKGGMPYNVFGWALQGVLQLIARHDTRDPLPLAKPQNRTATEPHGNKTFFSSAQVPIPERQGGRPEVPGYVAPQRQMTQRPSDVEAMRARMAAHLVKLAAKGAGVLVMRPSGLEGVGTQALWLDTRARASSASPPLPKFLARGLKGEVTHVHPEASSHITLSMADAEEVVRKGWAERHPLSGVAFMPWSYVMIYAPRDEAELEVWKAIMSAGVRFVCAAAGREVNLE</sequence>
<feature type="region of interest" description="Disordered" evidence="1">
    <location>
        <begin position="87"/>
        <end position="137"/>
    </location>
</feature>
<dbReference type="InterPro" id="IPR040841">
    <property type="entry name" value="Luciferase_dom"/>
</dbReference>
<name>A0A9P4Y0Z2_CRYP1</name>